<dbReference type="RefSeq" id="WP_015413445.1">
    <property type="nucleotide sequence ID" value="NC_020409.1"/>
</dbReference>
<reference evidence="2 3" key="1">
    <citation type="journal article" date="2013" name="PLoS ONE">
        <title>The first genomic and proteomic characterization of a deep-sea sulfate reducer: insights into the piezophilic lifestyle of Desulfovibrio piezophilus.</title>
        <authorList>
            <person name="Pradel N."/>
            <person name="Ji B."/>
            <person name="Gimenez G."/>
            <person name="Talla E."/>
            <person name="Lenoble P."/>
            <person name="Garel M."/>
            <person name="Tamburini C."/>
            <person name="Fourquet P."/>
            <person name="Lebrun R."/>
            <person name="Bertin P."/>
            <person name="Denis Y."/>
            <person name="Pophillat M."/>
            <person name="Barbe V."/>
            <person name="Ollivier B."/>
            <person name="Dolla A."/>
        </authorList>
    </citation>
    <scope>NUCLEOTIDE SEQUENCE [LARGE SCALE GENOMIC DNA]</scope>
    <source>
        <strain evidence="3">DSM 10523 / SB164P1</strain>
    </source>
</reference>
<evidence type="ECO:0000313" key="3">
    <source>
        <dbReference type="Proteomes" id="UP000011724"/>
    </source>
</evidence>
<dbReference type="EMBL" id="FO203427">
    <property type="protein sequence ID" value="CCH47390.1"/>
    <property type="molecule type" value="Genomic_DNA"/>
</dbReference>
<accession>M1WL78</accession>
<protein>
    <submittedName>
        <fullName evidence="2">Uncharacterized protein</fullName>
    </submittedName>
</protein>
<organism evidence="2 3">
    <name type="scientific">Pseudodesulfovibrio piezophilus (strain DSM 21447 / JCM 15486 / C1TLV30)</name>
    <name type="common">Desulfovibrio piezophilus</name>
    <dbReference type="NCBI Taxonomy" id="1322246"/>
    <lineage>
        <taxon>Bacteria</taxon>
        <taxon>Pseudomonadati</taxon>
        <taxon>Thermodesulfobacteriota</taxon>
        <taxon>Desulfovibrionia</taxon>
        <taxon>Desulfovibrionales</taxon>
        <taxon>Desulfovibrionaceae</taxon>
    </lineage>
</organism>
<dbReference type="AlphaFoldDB" id="M1WL78"/>
<feature type="compositionally biased region" description="Acidic residues" evidence="1">
    <location>
        <begin position="53"/>
        <end position="67"/>
    </location>
</feature>
<dbReference type="STRING" id="1322246.BN4_10150"/>
<proteinExistence type="predicted"/>
<evidence type="ECO:0000256" key="1">
    <source>
        <dbReference type="SAM" id="MobiDB-lite"/>
    </source>
</evidence>
<dbReference type="Proteomes" id="UP000011724">
    <property type="component" value="Chromosome"/>
</dbReference>
<name>M1WL78_PSEP2</name>
<gene>
    <name evidence="2" type="ordered locus">BN4_10150</name>
</gene>
<feature type="region of interest" description="Disordered" evidence="1">
    <location>
        <begin position="49"/>
        <end position="80"/>
    </location>
</feature>
<sequence>MALQSLQCKIRNLNHGDDSARFLDLHRRRGCWHPDLTGVFATEEGYKPRTVEQDGEEGDELEDEIEGEAGGNEGLIIRAM</sequence>
<evidence type="ECO:0000313" key="2">
    <source>
        <dbReference type="EMBL" id="CCH47390.1"/>
    </source>
</evidence>
<dbReference type="KEGG" id="dpi:BN4_10150"/>
<dbReference type="HOGENOM" id="CLU_2584034_0_0_7"/>
<keyword evidence="3" id="KW-1185">Reference proteome</keyword>
<reference evidence="3" key="2">
    <citation type="journal article" date="2013" name="Stand. Genomic Sci.">
        <title>Complete genome sequence of Desulfocapsa sulfexigens, a marine deltaproteobacterium specialized in disproportionating inorganic sulfur compounds.</title>
        <authorList>
            <person name="Finster K.W."/>
            <person name="Kjeldsen K.U."/>
            <person name="Kube M."/>
            <person name="Reinhardt R."/>
            <person name="Mussmann M."/>
            <person name="Amann R."/>
            <person name="Schreiber L."/>
        </authorList>
    </citation>
    <scope>NUCLEOTIDE SEQUENCE [LARGE SCALE GENOMIC DNA]</scope>
    <source>
        <strain evidence="3">DSM 10523 / SB164P1</strain>
    </source>
</reference>